<dbReference type="PANTHER" id="PTHR30383:SF5">
    <property type="entry name" value="SGNH HYDROLASE-TYPE ESTERASE DOMAIN-CONTAINING PROTEIN"/>
    <property type="match status" value="1"/>
</dbReference>
<keyword evidence="3" id="KW-1185">Reference proteome</keyword>
<dbReference type="SUPFAM" id="SSF52266">
    <property type="entry name" value="SGNH hydrolase"/>
    <property type="match status" value="1"/>
</dbReference>
<evidence type="ECO:0000313" key="3">
    <source>
        <dbReference type="Proteomes" id="UP000627292"/>
    </source>
</evidence>
<dbReference type="Gene3D" id="3.40.50.1110">
    <property type="entry name" value="SGNH hydrolase"/>
    <property type="match status" value="1"/>
</dbReference>
<sequence length="255" mass="28959">MSISRRDFFSIAFVGAIFNACKKEAQTVNEETPEYPSDDILSARFNKKLTIGEHERLVFVGDSITWGHRDAAILEPNKGLGDGYVQEIARLLASKSMLKECAVYNRGVSGNTTKDLLTRLDKDVISLKPTIAVVLIGVNDLRHNFKPEEFYYNYNNILKNLQEKVPGVKLVVCEPFILSNMEGYSGYLPVFTEYRRQIRKLAKEVGAIFVPYYDAFFHALQTAEAKTLLYDGFHPTPAGIKIISNKWIEYCSFHK</sequence>
<dbReference type="CDD" id="cd01834">
    <property type="entry name" value="SGNH_hydrolase_like_2"/>
    <property type="match status" value="1"/>
</dbReference>
<dbReference type="GO" id="GO:0004622">
    <property type="term" value="F:phosphatidylcholine lysophospholipase activity"/>
    <property type="evidence" value="ECO:0007669"/>
    <property type="project" value="TreeGrafter"/>
</dbReference>
<proteinExistence type="predicted"/>
<reference evidence="2" key="2">
    <citation type="submission" date="2020-09" db="EMBL/GenBank/DDBJ databases">
        <authorList>
            <person name="Sun Q."/>
            <person name="Zhou Y."/>
        </authorList>
    </citation>
    <scope>NUCLEOTIDE SEQUENCE</scope>
    <source>
        <strain evidence="2">CGMCC 1.15290</strain>
    </source>
</reference>
<dbReference type="InterPro" id="IPR013830">
    <property type="entry name" value="SGNH_hydro"/>
</dbReference>
<protein>
    <submittedName>
        <fullName evidence="2">Lipase</fullName>
    </submittedName>
</protein>
<evidence type="ECO:0000313" key="2">
    <source>
        <dbReference type="EMBL" id="GGH80160.1"/>
    </source>
</evidence>
<organism evidence="2 3">
    <name type="scientific">Filimonas zeae</name>
    <dbReference type="NCBI Taxonomy" id="1737353"/>
    <lineage>
        <taxon>Bacteria</taxon>
        <taxon>Pseudomonadati</taxon>
        <taxon>Bacteroidota</taxon>
        <taxon>Chitinophagia</taxon>
        <taxon>Chitinophagales</taxon>
        <taxon>Chitinophagaceae</taxon>
        <taxon>Filimonas</taxon>
    </lineage>
</organism>
<dbReference type="Pfam" id="PF13472">
    <property type="entry name" value="Lipase_GDSL_2"/>
    <property type="match status" value="1"/>
</dbReference>
<dbReference type="AlphaFoldDB" id="A0A917MYL6"/>
<evidence type="ECO:0000259" key="1">
    <source>
        <dbReference type="Pfam" id="PF13472"/>
    </source>
</evidence>
<comment type="caution">
    <text evidence="2">The sequence shown here is derived from an EMBL/GenBank/DDBJ whole genome shotgun (WGS) entry which is preliminary data.</text>
</comment>
<gene>
    <name evidence="2" type="ORF">GCM10011379_50620</name>
</gene>
<feature type="domain" description="SGNH hydrolase-type esterase" evidence="1">
    <location>
        <begin position="59"/>
        <end position="239"/>
    </location>
</feature>
<dbReference type="PANTHER" id="PTHR30383">
    <property type="entry name" value="THIOESTERASE 1/PROTEASE 1/LYSOPHOSPHOLIPASE L1"/>
    <property type="match status" value="1"/>
</dbReference>
<name>A0A917MYL6_9BACT</name>
<dbReference type="EMBL" id="BMIB01000005">
    <property type="protein sequence ID" value="GGH80160.1"/>
    <property type="molecule type" value="Genomic_DNA"/>
</dbReference>
<dbReference type="InterPro" id="IPR051532">
    <property type="entry name" value="Ester_Hydrolysis_Enzymes"/>
</dbReference>
<dbReference type="RefSeq" id="WP_188957794.1">
    <property type="nucleotide sequence ID" value="NZ_BMIB01000005.1"/>
</dbReference>
<accession>A0A917MYL6</accession>
<dbReference type="Proteomes" id="UP000627292">
    <property type="component" value="Unassembled WGS sequence"/>
</dbReference>
<dbReference type="InterPro" id="IPR036514">
    <property type="entry name" value="SGNH_hydro_sf"/>
</dbReference>
<reference evidence="2" key="1">
    <citation type="journal article" date="2014" name="Int. J. Syst. Evol. Microbiol.">
        <title>Complete genome sequence of Corynebacterium casei LMG S-19264T (=DSM 44701T), isolated from a smear-ripened cheese.</title>
        <authorList>
            <consortium name="US DOE Joint Genome Institute (JGI-PGF)"/>
            <person name="Walter F."/>
            <person name="Albersmeier A."/>
            <person name="Kalinowski J."/>
            <person name="Ruckert C."/>
        </authorList>
    </citation>
    <scope>NUCLEOTIDE SEQUENCE</scope>
    <source>
        <strain evidence="2">CGMCC 1.15290</strain>
    </source>
</reference>